<evidence type="ECO:0000256" key="4">
    <source>
        <dbReference type="SAM" id="Phobius"/>
    </source>
</evidence>
<dbReference type="Pfam" id="PF12895">
    <property type="entry name" value="ANAPC3"/>
    <property type="match status" value="1"/>
</dbReference>
<feature type="repeat" description="TPR" evidence="3">
    <location>
        <begin position="97"/>
        <end position="130"/>
    </location>
</feature>
<dbReference type="PROSITE" id="PS50005">
    <property type="entry name" value="TPR"/>
    <property type="match status" value="2"/>
</dbReference>
<dbReference type="PANTHER" id="PTHR44858">
    <property type="entry name" value="TETRATRICOPEPTIDE REPEAT PROTEIN 6"/>
    <property type="match status" value="1"/>
</dbReference>
<dbReference type="InterPro" id="IPR011990">
    <property type="entry name" value="TPR-like_helical_dom_sf"/>
</dbReference>
<dbReference type="InterPro" id="IPR050498">
    <property type="entry name" value="Ycf3"/>
</dbReference>
<feature type="transmembrane region" description="Helical" evidence="4">
    <location>
        <begin position="24"/>
        <end position="45"/>
    </location>
</feature>
<keyword evidence="4" id="KW-0472">Membrane</keyword>
<dbReference type="SMART" id="SM00028">
    <property type="entry name" value="TPR"/>
    <property type="match status" value="5"/>
</dbReference>
<reference evidence="5 6" key="1">
    <citation type="submission" date="2023-08" db="EMBL/GenBank/DDBJ databases">
        <title>Draft genome sequence of Algoriphagus confluentis.</title>
        <authorList>
            <person name="Takatani N."/>
            <person name="Hosokawa M."/>
            <person name="Sawabe T."/>
        </authorList>
    </citation>
    <scope>NUCLEOTIDE SEQUENCE [LARGE SCALE GENOMIC DNA]</scope>
    <source>
        <strain evidence="5 6">NBRC 111222</strain>
    </source>
</reference>
<evidence type="ECO:0000256" key="1">
    <source>
        <dbReference type="ARBA" id="ARBA00022737"/>
    </source>
</evidence>
<name>A0ABQ6PQC1_9BACT</name>
<evidence type="ECO:0000313" key="6">
    <source>
        <dbReference type="Proteomes" id="UP001338309"/>
    </source>
</evidence>
<evidence type="ECO:0000256" key="2">
    <source>
        <dbReference type="ARBA" id="ARBA00022803"/>
    </source>
</evidence>
<evidence type="ECO:0008006" key="7">
    <source>
        <dbReference type="Google" id="ProtNLM"/>
    </source>
</evidence>
<dbReference type="PANTHER" id="PTHR44858:SF1">
    <property type="entry name" value="UDP-N-ACETYLGLUCOSAMINE--PEPTIDE N-ACETYLGLUCOSAMINYLTRANSFERASE SPINDLY-RELATED"/>
    <property type="match status" value="1"/>
</dbReference>
<keyword evidence="6" id="KW-1185">Reference proteome</keyword>
<evidence type="ECO:0000256" key="3">
    <source>
        <dbReference type="PROSITE-ProRule" id="PRU00339"/>
    </source>
</evidence>
<dbReference type="EMBL" id="BTPD01000007">
    <property type="protein sequence ID" value="GMQ29928.1"/>
    <property type="molecule type" value="Genomic_DNA"/>
</dbReference>
<accession>A0ABQ6PQC1</accession>
<feature type="repeat" description="TPR" evidence="3">
    <location>
        <begin position="199"/>
        <end position="232"/>
    </location>
</feature>
<dbReference type="Gene3D" id="1.25.40.10">
    <property type="entry name" value="Tetratricopeptide repeat domain"/>
    <property type="match status" value="2"/>
</dbReference>
<keyword evidence="1" id="KW-0677">Repeat</keyword>
<protein>
    <recommendedName>
        <fullName evidence="7">Tetratricopeptide repeat protein</fullName>
    </recommendedName>
</protein>
<keyword evidence="2 3" id="KW-0802">TPR repeat</keyword>
<comment type="caution">
    <text evidence="5">The sequence shown here is derived from an EMBL/GenBank/DDBJ whole genome shotgun (WGS) entry which is preliminary data.</text>
</comment>
<gene>
    <name evidence="5" type="ORF">Aconfl_25710</name>
</gene>
<keyword evidence="4" id="KW-1133">Transmembrane helix</keyword>
<dbReference type="Proteomes" id="UP001338309">
    <property type="component" value="Unassembled WGS sequence"/>
</dbReference>
<organism evidence="5 6">
    <name type="scientific">Algoriphagus confluentis</name>
    <dbReference type="NCBI Taxonomy" id="1697556"/>
    <lineage>
        <taxon>Bacteria</taxon>
        <taxon>Pseudomonadati</taxon>
        <taxon>Bacteroidota</taxon>
        <taxon>Cytophagia</taxon>
        <taxon>Cytophagales</taxon>
        <taxon>Cyclobacteriaceae</taxon>
        <taxon>Algoriphagus</taxon>
    </lineage>
</organism>
<dbReference type="SUPFAM" id="SSF48452">
    <property type="entry name" value="TPR-like"/>
    <property type="match status" value="1"/>
</dbReference>
<evidence type="ECO:0000313" key="5">
    <source>
        <dbReference type="EMBL" id="GMQ29928.1"/>
    </source>
</evidence>
<dbReference type="InterPro" id="IPR019734">
    <property type="entry name" value="TPR_rpt"/>
</dbReference>
<proteinExistence type="predicted"/>
<keyword evidence="4" id="KW-0812">Transmembrane</keyword>
<sequence>MQGISTNSQVPKECCKKGKLPRQLFLCLLSNFYSIFEIVFVYFVMKRFHHILTGLAILLLISCSADPAEIEALYQSGQYERAIEAINRRLFLHVNEIKSIHIRARCYEELGKTKEAIADYETIISIDPAYAQAHAGIGKILFEKEYYRQAELPILKASSLDPEDFEILYLAGRSQLMVKNWERAENFLKLAQTMNPDFAETYYYMGMARAGRGDIYGAAASFNTYLKKEPDNITARYNRGFALLKIGYLSWALEDFDFVLKNRPDHIEALGKKGICMARMGNPEGCQLIKEAADKGSDYALNKMEEYCS</sequence>